<feature type="domain" description="HTH lacI-type" evidence="4">
    <location>
        <begin position="1"/>
        <end position="50"/>
    </location>
</feature>
<keyword evidence="2 5" id="KW-0238">DNA-binding</keyword>
<dbReference type="SMART" id="SM00354">
    <property type="entry name" value="HTH_LACI"/>
    <property type="match status" value="1"/>
</dbReference>
<dbReference type="PANTHER" id="PTHR30146:SF109">
    <property type="entry name" value="HTH-TYPE TRANSCRIPTIONAL REGULATOR GALS"/>
    <property type="match status" value="1"/>
</dbReference>
<evidence type="ECO:0000256" key="2">
    <source>
        <dbReference type="ARBA" id="ARBA00023125"/>
    </source>
</evidence>
<dbReference type="SUPFAM" id="SSF53822">
    <property type="entry name" value="Periplasmic binding protein-like I"/>
    <property type="match status" value="1"/>
</dbReference>
<keyword evidence="1" id="KW-0805">Transcription regulation</keyword>
<evidence type="ECO:0000256" key="3">
    <source>
        <dbReference type="ARBA" id="ARBA00023163"/>
    </source>
</evidence>
<proteinExistence type="predicted"/>
<organism evidence="5 6">
    <name type="scientific">Microbacterium koreense</name>
    <dbReference type="NCBI Taxonomy" id="323761"/>
    <lineage>
        <taxon>Bacteria</taxon>
        <taxon>Bacillati</taxon>
        <taxon>Actinomycetota</taxon>
        <taxon>Actinomycetes</taxon>
        <taxon>Micrococcales</taxon>
        <taxon>Microbacteriaceae</taxon>
        <taxon>Microbacterium</taxon>
    </lineage>
</organism>
<dbReference type="InterPro" id="IPR028082">
    <property type="entry name" value="Peripla_BP_I"/>
</dbReference>
<dbReference type="InterPro" id="IPR010982">
    <property type="entry name" value="Lambda_DNA-bd_dom_sf"/>
</dbReference>
<dbReference type="Proteomes" id="UP001597042">
    <property type="component" value="Unassembled WGS sequence"/>
</dbReference>
<protein>
    <submittedName>
        <fullName evidence="5">LacI family DNA-binding transcriptional regulator</fullName>
    </submittedName>
</protein>
<reference evidence="6" key="1">
    <citation type="journal article" date="2019" name="Int. J. Syst. Evol. Microbiol.">
        <title>The Global Catalogue of Microorganisms (GCM) 10K type strain sequencing project: providing services to taxonomists for standard genome sequencing and annotation.</title>
        <authorList>
            <consortium name="The Broad Institute Genomics Platform"/>
            <consortium name="The Broad Institute Genome Sequencing Center for Infectious Disease"/>
            <person name="Wu L."/>
            <person name="Ma J."/>
        </authorList>
    </citation>
    <scope>NUCLEOTIDE SEQUENCE [LARGE SCALE GENOMIC DNA]</scope>
    <source>
        <strain evidence="6">CCUG 50754</strain>
    </source>
</reference>
<evidence type="ECO:0000313" key="6">
    <source>
        <dbReference type="Proteomes" id="UP001597042"/>
    </source>
</evidence>
<dbReference type="PROSITE" id="PS50932">
    <property type="entry name" value="HTH_LACI_2"/>
    <property type="match status" value="1"/>
</dbReference>
<gene>
    <name evidence="5" type="ORF">ACFQZV_00990</name>
</gene>
<accession>A0ABW2ZMN3</accession>
<sequence>MARLAGVSPVTVSRTLAGGKNVTPEVQQRVIEAVRQLDYLPNENARGLRPGQHSGLIGVAITNLSNPFYGTFALGVEEIAHARGRYILLGSTGESASRESDLIANFLSRRVEGLIVIPAGEPAPRRWVRRLGQVPIVVAAREAADLDADRVLMDDAAMARRAADDLLAEGHQRVAFIGNIVTVSAHRARYEELGRAMGAAGLRMDPRLVRGVTDDVEDAASHARDFLDIAHQPTAIIAANNRIGVGVLREYARRLDEGVRADALPLVAVFDELELGDLLRVRVRAYASDPRELGRTAARTLFERLDGVAVGGPRRLMVPA</sequence>
<dbReference type="EMBL" id="JBHTIM010000001">
    <property type="protein sequence ID" value="MFD0779872.1"/>
    <property type="molecule type" value="Genomic_DNA"/>
</dbReference>
<evidence type="ECO:0000256" key="1">
    <source>
        <dbReference type="ARBA" id="ARBA00023015"/>
    </source>
</evidence>
<dbReference type="Pfam" id="PF00532">
    <property type="entry name" value="Peripla_BP_1"/>
    <property type="match status" value="1"/>
</dbReference>
<name>A0ABW2ZMN3_9MICO</name>
<dbReference type="Gene3D" id="3.40.50.2300">
    <property type="match status" value="2"/>
</dbReference>
<comment type="caution">
    <text evidence="5">The sequence shown here is derived from an EMBL/GenBank/DDBJ whole genome shotgun (WGS) entry which is preliminary data.</text>
</comment>
<dbReference type="InterPro" id="IPR000843">
    <property type="entry name" value="HTH_LacI"/>
</dbReference>
<evidence type="ECO:0000259" key="4">
    <source>
        <dbReference type="PROSITE" id="PS50932"/>
    </source>
</evidence>
<dbReference type="PANTHER" id="PTHR30146">
    <property type="entry name" value="LACI-RELATED TRANSCRIPTIONAL REPRESSOR"/>
    <property type="match status" value="1"/>
</dbReference>
<keyword evidence="6" id="KW-1185">Reference proteome</keyword>
<evidence type="ECO:0000313" key="5">
    <source>
        <dbReference type="EMBL" id="MFD0779872.1"/>
    </source>
</evidence>
<dbReference type="GO" id="GO:0003677">
    <property type="term" value="F:DNA binding"/>
    <property type="evidence" value="ECO:0007669"/>
    <property type="project" value="UniProtKB-KW"/>
</dbReference>
<dbReference type="Pfam" id="PF00356">
    <property type="entry name" value="LacI"/>
    <property type="match status" value="1"/>
</dbReference>
<dbReference type="CDD" id="cd01392">
    <property type="entry name" value="HTH_LacI"/>
    <property type="match status" value="1"/>
</dbReference>
<dbReference type="RefSeq" id="WP_378751523.1">
    <property type="nucleotide sequence ID" value="NZ_JBHSSV010000005.1"/>
</dbReference>
<keyword evidence="3" id="KW-0804">Transcription</keyword>
<dbReference type="Gene3D" id="1.10.260.40">
    <property type="entry name" value="lambda repressor-like DNA-binding domains"/>
    <property type="match status" value="1"/>
</dbReference>
<dbReference type="InterPro" id="IPR001761">
    <property type="entry name" value="Peripla_BP/Lac1_sug-bd_dom"/>
</dbReference>
<dbReference type="SUPFAM" id="SSF47413">
    <property type="entry name" value="lambda repressor-like DNA-binding domains"/>
    <property type="match status" value="1"/>
</dbReference>
<dbReference type="CDD" id="cd06267">
    <property type="entry name" value="PBP1_LacI_sugar_binding-like"/>
    <property type="match status" value="1"/>
</dbReference>